<dbReference type="FunCoup" id="W2S0S9">
    <property type="interactions" value="9"/>
</dbReference>
<protein>
    <submittedName>
        <fullName evidence="2">Uncharacterized protein</fullName>
    </submittedName>
</protein>
<gene>
    <name evidence="2" type="ORF">HMPREF1541_03490</name>
</gene>
<dbReference type="InterPro" id="IPR029196">
    <property type="entry name" value="HAPSTR1-like"/>
</dbReference>
<dbReference type="Pfam" id="PF15251">
    <property type="entry name" value="TAPR1-like"/>
    <property type="match status" value="1"/>
</dbReference>
<evidence type="ECO:0000313" key="3">
    <source>
        <dbReference type="Proteomes" id="UP000030752"/>
    </source>
</evidence>
<reference evidence="2 3" key="1">
    <citation type="submission" date="2013-03" db="EMBL/GenBank/DDBJ databases">
        <title>The Genome Sequence of Phialophora europaea CBS 101466.</title>
        <authorList>
            <consortium name="The Broad Institute Genomics Platform"/>
            <person name="Cuomo C."/>
            <person name="de Hoog S."/>
            <person name="Gorbushina A."/>
            <person name="Walker B."/>
            <person name="Young S.K."/>
            <person name="Zeng Q."/>
            <person name="Gargeya S."/>
            <person name="Fitzgerald M."/>
            <person name="Haas B."/>
            <person name="Abouelleil A."/>
            <person name="Allen A.W."/>
            <person name="Alvarado L."/>
            <person name="Arachchi H.M."/>
            <person name="Berlin A.M."/>
            <person name="Chapman S.B."/>
            <person name="Gainer-Dewar J."/>
            <person name="Goldberg J."/>
            <person name="Griggs A."/>
            <person name="Gujja S."/>
            <person name="Hansen M."/>
            <person name="Howarth C."/>
            <person name="Imamovic A."/>
            <person name="Ireland A."/>
            <person name="Larimer J."/>
            <person name="McCowan C."/>
            <person name="Murphy C."/>
            <person name="Pearson M."/>
            <person name="Poon T.W."/>
            <person name="Priest M."/>
            <person name="Roberts A."/>
            <person name="Saif S."/>
            <person name="Shea T."/>
            <person name="Sisk P."/>
            <person name="Sykes S."/>
            <person name="Wortman J."/>
            <person name="Nusbaum C."/>
            <person name="Birren B."/>
        </authorList>
    </citation>
    <scope>NUCLEOTIDE SEQUENCE [LARGE SCALE GENOMIC DNA]</scope>
    <source>
        <strain evidence="2 3">CBS 101466</strain>
    </source>
</reference>
<name>W2S0S9_CYPE1</name>
<dbReference type="AlphaFoldDB" id="W2S0S9"/>
<feature type="compositionally biased region" description="Basic and acidic residues" evidence="1">
    <location>
        <begin position="106"/>
        <end position="116"/>
    </location>
</feature>
<dbReference type="RefSeq" id="XP_008716063.1">
    <property type="nucleotide sequence ID" value="XM_008717841.1"/>
</dbReference>
<feature type="compositionally biased region" description="Polar residues" evidence="1">
    <location>
        <begin position="164"/>
        <end position="186"/>
    </location>
</feature>
<dbReference type="Proteomes" id="UP000030752">
    <property type="component" value="Unassembled WGS sequence"/>
</dbReference>
<dbReference type="HOGENOM" id="CLU_997649_0_0_1"/>
<sequence length="262" mass="28656">MDSMRSLNTSLPTAYSSRPVPPEQLLQAFKSAALSVTNLYKSAAQDQNSSRAAGYQDALDDLLRFLDSENLGLQDGEGWRVRQWATERYEGTASQAPAESEDEKSEPETTQHKDPMSAHPQSEQQPKYADVTLQNAETHRQNDVRATSSEPDSKSTFKFRYPAQASSMVTENDLGTSTGPVASSPVSEPDHASSGPIHIINRGNKSQRASGLRHNTRAANRSLGSASGTKRKNPYPDLNFFDISNFGPRDGPDPGNKRGRFA</sequence>
<dbReference type="EMBL" id="KB822719">
    <property type="protein sequence ID" value="ETN41554.1"/>
    <property type="molecule type" value="Genomic_DNA"/>
</dbReference>
<feature type="compositionally biased region" description="Polar residues" evidence="1">
    <location>
        <begin position="144"/>
        <end position="156"/>
    </location>
</feature>
<feature type="region of interest" description="Disordered" evidence="1">
    <location>
        <begin position="89"/>
        <end position="262"/>
    </location>
</feature>
<dbReference type="VEuPathDB" id="FungiDB:HMPREF1541_03490"/>
<dbReference type="eggNOG" id="ENOG502S6F0">
    <property type="taxonomic scope" value="Eukaryota"/>
</dbReference>
<feature type="region of interest" description="Disordered" evidence="1">
    <location>
        <begin position="1"/>
        <end position="21"/>
    </location>
</feature>
<evidence type="ECO:0000313" key="2">
    <source>
        <dbReference type="EMBL" id="ETN41554.1"/>
    </source>
</evidence>
<feature type="compositionally biased region" description="Polar residues" evidence="1">
    <location>
        <begin position="217"/>
        <end position="228"/>
    </location>
</feature>
<accession>W2S0S9</accession>
<keyword evidence="3" id="KW-1185">Reference proteome</keyword>
<dbReference type="OrthoDB" id="21418at2759"/>
<dbReference type="PANTHER" id="PTHR38645:SF1">
    <property type="entry name" value="YALI0F12243P"/>
    <property type="match status" value="1"/>
</dbReference>
<evidence type="ECO:0000256" key="1">
    <source>
        <dbReference type="SAM" id="MobiDB-lite"/>
    </source>
</evidence>
<organism evidence="2 3">
    <name type="scientific">Cyphellophora europaea (strain CBS 101466)</name>
    <name type="common">Phialophora europaea</name>
    <dbReference type="NCBI Taxonomy" id="1220924"/>
    <lineage>
        <taxon>Eukaryota</taxon>
        <taxon>Fungi</taxon>
        <taxon>Dikarya</taxon>
        <taxon>Ascomycota</taxon>
        <taxon>Pezizomycotina</taxon>
        <taxon>Eurotiomycetes</taxon>
        <taxon>Chaetothyriomycetidae</taxon>
        <taxon>Chaetothyriales</taxon>
        <taxon>Cyphellophoraceae</taxon>
        <taxon>Cyphellophora</taxon>
    </lineage>
</organism>
<dbReference type="PANTHER" id="PTHR38645">
    <property type="entry name" value="CHROMOSOME 9, WHOLE GENOME SHOTGUN SEQUENCE"/>
    <property type="match status" value="1"/>
</dbReference>
<dbReference type="GeneID" id="19970829"/>
<dbReference type="InParanoid" id="W2S0S9"/>
<proteinExistence type="predicted"/>
<feature type="compositionally biased region" description="Polar residues" evidence="1">
    <location>
        <begin position="1"/>
        <end position="16"/>
    </location>
</feature>